<proteinExistence type="predicted"/>
<reference evidence="2" key="1">
    <citation type="journal article" date="2023" name="G3 (Bethesda)">
        <title>Genome assembly and association tests identify interacting loci associated with vigor, precocity, and sex in interspecific pistachio rootstocks.</title>
        <authorList>
            <person name="Palmer W."/>
            <person name="Jacygrad E."/>
            <person name="Sagayaradj S."/>
            <person name="Cavanaugh K."/>
            <person name="Han R."/>
            <person name="Bertier L."/>
            <person name="Beede B."/>
            <person name="Kafkas S."/>
            <person name="Golino D."/>
            <person name="Preece J."/>
            <person name="Michelmore R."/>
        </authorList>
    </citation>
    <scope>NUCLEOTIDE SEQUENCE [LARGE SCALE GENOMIC DNA]</scope>
</reference>
<name>A0ACC1AT06_9ROSI</name>
<evidence type="ECO:0000313" key="1">
    <source>
        <dbReference type="EMBL" id="KAJ0089788.1"/>
    </source>
</evidence>
<accession>A0ACC1AT06</accession>
<protein>
    <submittedName>
        <fullName evidence="1">Uncharacterized protein</fullName>
    </submittedName>
</protein>
<dbReference type="Proteomes" id="UP001164250">
    <property type="component" value="Chromosome 8"/>
</dbReference>
<gene>
    <name evidence="1" type="ORF">Patl1_14597</name>
</gene>
<sequence length="429" mass="47734">MEIQVKDSTIIHPAQETPKHRLRMSIMDSLTTAGHVPTVHFYQRPESNGEDGSSFFEAEVLKEALSKVLVAFYPIAGRLARDEHGRLEIDCNEEGVLFFEAQTNCVLDDLGDFTPSFKISQLVPKTESFNHFSSCPLLLTLFKCGGVCLGIGLHHAVADGPSGIHFINTWADVARGLPISIAPFVDPTILHEMTPPNPTFDHTEYHSSPSMKTQEIQTSAVVRSTSVASLKISSDQINTLKARLKKDYGAKCSTYEILTAHIWRCLCKTRGLSDDQPTRLHIPTDGRSRLNPPLPSGYLGNVIFITSLICLAGEIQSEPLISTIEKIHKELKRRDDEYLKSALAYLEQNHDEMTHNLYQRAHSFKSPNLKITSWSHMPIYEADFGWGRPIFVGRASLPIEGATYILPGPYSDKSLSLVLCLETQPHGAL</sequence>
<comment type="caution">
    <text evidence="1">The sequence shown here is derived from an EMBL/GenBank/DDBJ whole genome shotgun (WGS) entry which is preliminary data.</text>
</comment>
<dbReference type="EMBL" id="CM047904">
    <property type="protein sequence ID" value="KAJ0089788.1"/>
    <property type="molecule type" value="Genomic_DNA"/>
</dbReference>
<evidence type="ECO:0000313" key="2">
    <source>
        <dbReference type="Proteomes" id="UP001164250"/>
    </source>
</evidence>
<organism evidence="1 2">
    <name type="scientific">Pistacia atlantica</name>
    <dbReference type="NCBI Taxonomy" id="434234"/>
    <lineage>
        <taxon>Eukaryota</taxon>
        <taxon>Viridiplantae</taxon>
        <taxon>Streptophyta</taxon>
        <taxon>Embryophyta</taxon>
        <taxon>Tracheophyta</taxon>
        <taxon>Spermatophyta</taxon>
        <taxon>Magnoliopsida</taxon>
        <taxon>eudicotyledons</taxon>
        <taxon>Gunneridae</taxon>
        <taxon>Pentapetalae</taxon>
        <taxon>rosids</taxon>
        <taxon>malvids</taxon>
        <taxon>Sapindales</taxon>
        <taxon>Anacardiaceae</taxon>
        <taxon>Pistacia</taxon>
    </lineage>
</organism>
<keyword evidence="2" id="KW-1185">Reference proteome</keyword>